<name>A0AAN0RTT2_9BURK</name>
<dbReference type="EMBL" id="CP007783">
    <property type="protein sequence ID" value="AIO33643.1"/>
    <property type="molecule type" value="Genomic_DNA"/>
</dbReference>
<dbReference type="Proteomes" id="UP000029413">
    <property type="component" value="Chromosome 1"/>
</dbReference>
<evidence type="ECO:0000313" key="2">
    <source>
        <dbReference type="Proteomes" id="UP000029413"/>
    </source>
</evidence>
<dbReference type="AlphaFoldDB" id="A0AAN0RTT2"/>
<proteinExistence type="predicted"/>
<keyword evidence="2" id="KW-1185">Reference proteome</keyword>
<dbReference type="KEGG" id="bcen:DM39_1493"/>
<protein>
    <submittedName>
        <fullName evidence="1">Uncharacterized protein</fullName>
    </submittedName>
</protein>
<sequence>MKSRLQMWKVAVVGRACLRWYRSKQCCDGRKHFFGDAGLVGSLDLGNQFLHVKRKRAGRLGGPVVWL</sequence>
<gene>
    <name evidence="1" type="ORF">DM39_1493</name>
</gene>
<organism evidence="1 2">
    <name type="scientific">Burkholderia cenocepacia</name>
    <dbReference type="NCBI Taxonomy" id="95486"/>
    <lineage>
        <taxon>Bacteria</taxon>
        <taxon>Pseudomonadati</taxon>
        <taxon>Pseudomonadota</taxon>
        <taxon>Betaproteobacteria</taxon>
        <taxon>Burkholderiales</taxon>
        <taxon>Burkholderiaceae</taxon>
        <taxon>Burkholderia</taxon>
        <taxon>Burkholderia cepacia complex</taxon>
    </lineage>
</organism>
<evidence type="ECO:0000313" key="1">
    <source>
        <dbReference type="EMBL" id="AIO33643.1"/>
    </source>
</evidence>
<reference evidence="1 2" key="1">
    <citation type="submission" date="2014-05" db="EMBL/GenBank/DDBJ databases">
        <authorList>
            <person name="Bishop-Lilly K.A."/>
            <person name="Broomall S.M."/>
            <person name="Chain P.S."/>
            <person name="Chertkov O."/>
            <person name="Coyne S.R."/>
            <person name="Daligault H.E."/>
            <person name="Davenport K.W."/>
            <person name="Erkkila T."/>
            <person name="Frey K.G."/>
            <person name="Gibbons H.S."/>
            <person name="Gu W."/>
            <person name="Jaissle J."/>
            <person name="Johnson S.L."/>
            <person name="Koroleva G.I."/>
            <person name="Ladner J.T."/>
            <person name="Lo C.-C."/>
            <person name="Minogue T.D."/>
            <person name="Munk C."/>
            <person name="Palacios G.F."/>
            <person name="Redden C.L."/>
            <person name="Rosenzweig C.N."/>
            <person name="Scholz M.B."/>
            <person name="Teshima H."/>
            <person name="Xu Y."/>
        </authorList>
    </citation>
    <scope>NUCLEOTIDE SEQUENCE [LARGE SCALE GENOMIC DNA]</scope>
    <source>
        <strain evidence="1 2">DDS 22E-1</strain>
    </source>
</reference>
<accession>A0AAN0RTT2</accession>